<gene>
    <name evidence="1" type="ORF">GJA_4421</name>
</gene>
<dbReference type="KEGG" id="jag:GJA_4421"/>
<dbReference type="STRING" id="1349767.GJA_4421"/>
<keyword evidence="2" id="KW-1185">Reference proteome</keyword>
<name>W0VCE4_9BURK</name>
<sequence>MRRHKRSRRHAATLKSVMAPHYASANISTTNTILFVYLYEIYMNQLNL</sequence>
<accession>W0VCE4</accession>
<evidence type="ECO:0000313" key="1">
    <source>
        <dbReference type="EMBL" id="CDG85028.1"/>
    </source>
</evidence>
<protein>
    <submittedName>
        <fullName evidence="1">Uncharacterized protein</fullName>
    </submittedName>
</protein>
<evidence type="ECO:0000313" key="2">
    <source>
        <dbReference type="Proteomes" id="UP000027604"/>
    </source>
</evidence>
<proteinExistence type="predicted"/>
<organism evidence="1 2">
    <name type="scientific">Janthinobacterium agaricidamnosum NBRC 102515 = DSM 9628</name>
    <dbReference type="NCBI Taxonomy" id="1349767"/>
    <lineage>
        <taxon>Bacteria</taxon>
        <taxon>Pseudomonadati</taxon>
        <taxon>Pseudomonadota</taxon>
        <taxon>Betaproteobacteria</taxon>
        <taxon>Burkholderiales</taxon>
        <taxon>Oxalobacteraceae</taxon>
        <taxon>Janthinobacterium</taxon>
    </lineage>
</organism>
<dbReference type="AlphaFoldDB" id="W0VCE4"/>
<dbReference type="HOGENOM" id="CLU_3153770_0_0_4"/>
<dbReference type="EMBL" id="HG322949">
    <property type="protein sequence ID" value="CDG85028.1"/>
    <property type="molecule type" value="Genomic_DNA"/>
</dbReference>
<reference evidence="1 2" key="1">
    <citation type="journal article" date="2015" name="Genome Announc.">
        <title>Genome Sequence of Mushroom Soft-Rot Pathogen Janthinobacterium agaricidamnosum.</title>
        <authorList>
            <person name="Graupner K."/>
            <person name="Lackner G."/>
            <person name="Hertweck C."/>
        </authorList>
    </citation>
    <scope>NUCLEOTIDE SEQUENCE [LARGE SCALE GENOMIC DNA]</scope>
    <source>
        <strain evidence="2">NBRC 102515 / DSM 9628</strain>
    </source>
</reference>
<dbReference type="Proteomes" id="UP000027604">
    <property type="component" value="Chromosome I"/>
</dbReference>